<keyword evidence="3" id="KW-1185">Reference proteome</keyword>
<dbReference type="EMBL" id="KZ857468">
    <property type="protein sequence ID" value="RDX43205.1"/>
    <property type="molecule type" value="Genomic_DNA"/>
</dbReference>
<evidence type="ECO:0000313" key="3">
    <source>
        <dbReference type="Proteomes" id="UP000256964"/>
    </source>
</evidence>
<organism evidence="2 3">
    <name type="scientific">Lentinus brumalis</name>
    <dbReference type="NCBI Taxonomy" id="2498619"/>
    <lineage>
        <taxon>Eukaryota</taxon>
        <taxon>Fungi</taxon>
        <taxon>Dikarya</taxon>
        <taxon>Basidiomycota</taxon>
        <taxon>Agaricomycotina</taxon>
        <taxon>Agaricomycetes</taxon>
        <taxon>Polyporales</taxon>
        <taxon>Polyporaceae</taxon>
        <taxon>Lentinus</taxon>
    </lineage>
</organism>
<evidence type="ECO:0000313" key="2">
    <source>
        <dbReference type="EMBL" id="RDX43205.1"/>
    </source>
</evidence>
<protein>
    <submittedName>
        <fullName evidence="2">Uncharacterized protein</fullName>
    </submittedName>
</protein>
<evidence type="ECO:0000256" key="1">
    <source>
        <dbReference type="SAM" id="MobiDB-lite"/>
    </source>
</evidence>
<proteinExistence type="predicted"/>
<reference evidence="2 3" key="1">
    <citation type="journal article" date="2018" name="Biotechnol. Biofuels">
        <title>Integrative visual omics of the white-rot fungus Polyporus brumalis exposes the biotechnological potential of its oxidative enzymes for delignifying raw plant biomass.</title>
        <authorList>
            <person name="Miyauchi S."/>
            <person name="Rancon A."/>
            <person name="Drula E."/>
            <person name="Hage H."/>
            <person name="Chaduli D."/>
            <person name="Favel A."/>
            <person name="Grisel S."/>
            <person name="Henrissat B."/>
            <person name="Herpoel-Gimbert I."/>
            <person name="Ruiz-Duenas F.J."/>
            <person name="Chevret D."/>
            <person name="Hainaut M."/>
            <person name="Lin J."/>
            <person name="Wang M."/>
            <person name="Pangilinan J."/>
            <person name="Lipzen A."/>
            <person name="Lesage-Meessen L."/>
            <person name="Navarro D."/>
            <person name="Riley R."/>
            <person name="Grigoriev I.V."/>
            <person name="Zhou S."/>
            <person name="Raouche S."/>
            <person name="Rosso M.N."/>
        </authorList>
    </citation>
    <scope>NUCLEOTIDE SEQUENCE [LARGE SCALE GENOMIC DNA]</scope>
    <source>
        <strain evidence="2 3">BRFM 1820</strain>
    </source>
</reference>
<feature type="region of interest" description="Disordered" evidence="1">
    <location>
        <begin position="149"/>
        <end position="171"/>
    </location>
</feature>
<accession>A0A371CSD5</accession>
<gene>
    <name evidence="2" type="ORF">OH76DRAFT_1230956</name>
</gene>
<sequence length="171" mass="18601">MRPYVGGDARRSTQVWTCKPAAPYCAQSRCDRTKTEVSGQSYSGHICSLSLDREITPVHGYQHNCNSQRGPATRRRTVSAPIDGLHDETSRLRAGAEAIVRVVGAVSVEFGASRCGERPRPATAALVPVRRAVYYLVIAHLRRTARVSITSTGASRPSAPPRHPGPRSVRD</sequence>
<name>A0A371CSD5_9APHY</name>
<dbReference type="AlphaFoldDB" id="A0A371CSD5"/>
<dbReference type="Proteomes" id="UP000256964">
    <property type="component" value="Unassembled WGS sequence"/>
</dbReference>